<name>A0A8A1LPS2_AJEC8</name>
<gene>
    <name evidence="1" type="ORF">I7I53_01976</name>
</gene>
<dbReference type="Proteomes" id="UP000663419">
    <property type="component" value="Chromosome 3"/>
</dbReference>
<evidence type="ECO:0000313" key="1">
    <source>
        <dbReference type="EMBL" id="QSS54434.1"/>
    </source>
</evidence>
<proteinExistence type="predicted"/>
<evidence type="ECO:0000313" key="2">
    <source>
        <dbReference type="Proteomes" id="UP000663419"/>
    </source>
</evidence>
<organism evidence="1 2">
    <name type="scientific">Ajellomyces capsulatus (strain H88)</name>
    <name type="common">Darling's disease fungus</name>
    <name type="synonym">Histoplasma capsulatum</name>
    <dbReference type="NCBI Taxonomy" id="544711"/>
    <lineage>
        <taxon>Eukaryota</taxon>
        <taxon>Fungi</taxon>
        <taxon>Dikarya</taxon>
        <taxon>Ascomycota</taxon>
        <taxon>Pezizomycotina</taxon>
        <taxon>Eurotiomycetes</taxon>
        <taxon>Eurotiomycetidae</taxon>
        <taxon>Onygenales</taxon>
        <taxon>Ajellomycetaceae</taxon>
        <taxon>Histoplasma</taxon>
    </lineage>
</organism>
<sequence length="34" mass="4241">MNPRSLTLCFRLKLRSLLFFQHANRSERRLLFLY</sequence>
<dbReference type="VEuPathDB" id="FungiDB:I7I53_01976"/>
<accession>A0A8A1LPS2</accession>
<dbReference type="EMBL" id="CP069104">
    <property type="protein sequence ID" value="QSS54434.1"/>
    <property type="molecule type" value="Genomic_DNA"/>
</dbReference>
<dbReference type="AlphaFoldDB" id="A0A8A1LPS2"/>
<reference evidence="1" key="1">
    <citation type="submission" date="2021-01" db="EMBL/GenBank/DDBJ databases">
        <title>Chromosome-level genome assembly of a human fungal pathogen reveals clustering of transcriptionally co-regulated genes.</title>
        <authorList>
            <person name="Voorhies M."/>
            <person name="Cohen S."/>
            <person name="Shea T.P."/>
            <person name="Petrus S."/>
            <person name="Munoz J.F."/>
            <person name="Poplawski S."/>
            <person name="Goldman W.E."/>
            <person name="Michael T."/>
            <person name="Cuomo C.A."/>
            <person name="Sil A."/>
            <person name="Beyhan S."/>
        </authorList>
    </citation>
    <scope>NUCLEOTIDE SEQUENCE</scope>
    <source>
        <strain evidence="1">H88</strain>
    </source>
</reference>
<protein>
    <submittedName>
        <fullName evidence="1">Uncharacterized protein</fullName>
    </submittedName>
</protein>